<dbReference type="SMART" id="SM00382">
    <property type="entry name" value="AAA"/>
    <property type="match status" value="1"/>
</dbReference>
<feature type="domain" description="AAA+ ATPase" evidence="3">
    <location>
        <begin position="350"/>
        <end position="479"/>
    </location>
</feature>
<protein>
    <submittedName>
        <fullName evidence="4">AAA family ATPase</fullName>
    </submittedName>
</protein>
<accession>A0A7X8YFP0</accession>
<dbReference type="InterPro" id="IPR027785">
    <property type="entry name" value="UvrD-like_helicase_C"/>
</dbReference>
<dbReference type="Gene3D" id="3.40.50.300">
    <property type="entry name" value="P-loop containing nucleotide triphosphate hydrolases"/>
    <property type="match status" value="2"/>
</dbReference>
<organism evidence="4 5">
    <name type="scientific">Vibrio agarilyticus</name>
    <dbReference type="NCBI Taxonomy" id="2726741"/>
    <lineage>
        <taxon>Bacteria</taxon>
        <taxon>Pseudomonadati</taxon>
        <taxon>Pseudomonadota</taxon>
        <taxon>Gammaproteobacteria</taxon>
        <taxon>Vibrionales</taxon>
        <taxon>Vibrionaceae</taxon>
        <taxon>Vibrio</taxon>
    </lineage>
</organism>
<evidence type="ECO:0000256" key="2">
    <source>
        <dbReference type="ARBA" id="ARBA00022840"/>
    </source>
</evidence>
<dbReference type="GO" id="GO:0005524">
    <property type="term" value="F:ATP binding"/>
    <property type="evidence" value="ECO:0007669"/>
    <property type="project" value="UniProtKB-KW"/>
</dbReference>
<dbReference type="GO" id="GO:0003678">
    <property type="term" value="F:DNA helicase activity"/>
    <property type="evidence" value="ECO:0007669"/>
    <property type="project" value="UniProtKB-ARBA"/>
</dbReference>
<dbReference type="InterPro" id="IPR050534">
    <property type="entry name" value="Coronavir_polyprotein_1ab"/>
</dbReference>
<dbReference type="Pfam" id="PF14490">
    <property type="entry name" value="HHH_RecD2"/>
    <property type="match status" value="1"/>
</dbReference>
<dbReference type="Gene3D" id="2.30.30.940">
    <property type="match status" value="1"/>
</dbReference>
<evidence type="ECO:0000313" key="5">
    <source>
        <dbReference type="Proteomes" id="UP000535589"/>
    </source>
</evidence>
<evidence type="ECO:0000259" key="3">
    <source>
        <dbReference type="SMART" id="SM00382"/>
    </source>
</evidence>
<dbReference type="SUPFAM" id="SSF52540">
    <property type="entry name" value="P-loop containing nucleoside triphosphate hydrolases"/>
    <property type="match status" value="2"/>
</dbReference>
<comment type="caution">
    <text evidence="4">The sequence shown here is derived from an EMBL/GenBank/DDBJ whole genome shotgun (WGS) entry which is preliminary data.</text>
</comment>
<evidence type="ECO:0000256" key="1">
    <source>
        <dbReference type="ARBA" id="ARBA00022741"/>
    </source>
</evidence>
<dbReference type="Gene3D" id="1.10.10.2220">
    <property type="match status" value="1"/>
</dbReference>
<dbReference type="Proteomes" id="UP000535589">
    <property type="component" value="Unassembled WGS sequence"/>
</dbReference>
<proteinExistence type="predicted"/>
<gene>
    <name evidence="4" type="ORF">HGP28_01410</name>
</gene>
<dbReference type="InterPro" id="IPR003593">
    <property type="entry name" value="AAA+_ATPase"/>
</dbReference>
<dbReference type="PANTHER" id="PTHR43788:SF6">
    <property type="entry name" value="DNA HELICASE B"/>
    <property type="match status" value="1"/>
</dbReference>
<dbReference type="InterPro" id="IPR027417">
    <property type="entry name" value="P-loop_NTPase"/>
</dbReference>
<keyword evidence="1" id="KW-0547">Nucleotide-binding</keyword>
<dbReference type="EMBL" id="JABAIK010000001">
    <property type="protein sequence ID" value="NLS11546.1"/>
    <property type="molecule type" value="Genomic_DNA"/>
</dbReference>
<dbReference type="Pfam" id="PF13604">
    <property type="entry name" value="AAA_30"/>
    <property type="match status" value="1"/>
</dbReference>
<name>A0A7X8YFP0_9VIBR</name>
<keyword evidence="2" id="KW-0067">ATP-binding</keyword>
<dbReference type="PANTHER" id="PTHR43788">
    <property type="entry name" value="DNA2/NAM7 HELICASE FAMILY MEMBER"/>
    <property type="match status" value="1"/>
</dbReference>
<dbReference type="AlphaFoldDB" id="A0A7X8YFP0"/>
<dbReference type="CDD" id="cd18809">
    <property type="entry name" value="SF1_C_RecD"/>
    <property type="match status" value="1"/>
</dbReference>
<sequence>MNVSSRYYVRVTTVYGLRNGMYRFNGMFVRIEDYVNRVPAKSYASVEVSEKKLNAEPRAGQVWELLGNVDEKAVNHRGYELTQYSFTQPDAVMVLPETVEEFIQFVSREPDFEGIGEIKARRVFEAFGVKLFELLETGETKEISDLFTPQLASKLAEGYRKYENLNDALYFAKMGIPPLVQQKLFKYHKSEAVQQIKQNPYLLQHFGVSFKDTDTLATEAFKIDLYDPRRMNAIVEKAMHQHCKEGHTVAQIDELWHLVMEACEDDESLAEECLVNAHSSLAIYYNDKTQQIHHTGLYIMESVIAKRMNYLANLGNGWRSGADEAYKNAVAQFKFPLTEKQNEAIIRSLEHHVFILTGGAGTGKTTVMKAIVDSYMALDFKVYGVALSGRAAKRLHESILVETQTIHRFLMLNDADINSHESMLLVIDEASMVDVPSLYKLVMKLPKSTRIIFVGDDEQLPPIGAGLVLSELIQYGDLPRTHLDVVRRQKVETGIPDYADDIRNSRVPKELNYKNVFFTETSRANIVNDIVDLYLKLKASTDVQVISPTRKIASEVNQLCQAIANPYGKKLLLISPEGRVEDIGLRLGDPIIFTRNNYEIDIQNGTLGKIIELHDKENKSILARAKIDTGRIVEIKLDILDDIELAYAITLHKAQGSQFPTVIAPIIDHRLIDKSWIYTANTRASENMYWLGSEQAFAKAITSPTKVSRRKVYLTKLLRESTSR</sequence>
<keyword evidence="5" id="KW-1185">Reference proteome</keyword>
<dbReference type="CDD" id="cd17933">
    <property type="entry name" value="DEXSc_RecD-like"/>
    <property type="match status" value="1"/>
</dbReference>
<evidence type="ECO:0000313" key="4">
    <source>
        <dbReference type="EMBL" id="NLS11546.1"/>
    </source>
</evidence>
<reference evidence="4 5" key="1">
    <citation type="submission" date="2020-04" db="EMBL/GenBank/DDBJ databases">
        <title>Vibrio sp. SM6, a novel species isolated from seawater.</title>
        <authorList>
            <person name="Wang X."/>
        </authorList>
    </citation>
    <scope>NUCLEOTIDE SEQUENCE [LARGE SCALE GENOMIC DNA]</scope>
    <source>
        <strain evidence="4 5">SM6</strain>
    </source>
</reference>
<dbReference type="Pfam" id="PF13538">
    <property type="entry name" value="UvrD_C_2"/>
    <property type="match status" value="1"/>
</dbReference>
<dbReference type="InterPro" id="IPR029493">
    <property type="entry name" value="RecD2-like_HHH"/>
</dbReference>